<evidence type="ECO:0000313" key="1">
    <source>
        <dbReference type="EMBL" id="MEE8657687.1"/>
    </source>
</evidence>
<organism evidence="1 2">
    <name type="scientific">Sorlinia euscelidii</name>
    <dbReference type="NCBI Taxonomy" id="3081148"/>
    <lineage>
        <taxon>Bacteria</taxon>
        <taxon>Pseudomonadati</taxon>
        <taxon>Pseudomonadota</taxon>
        <taxon>Alphaproteobacteria</taxon>
        <taxon>Acetobacterales</taxon>
        <taxon>Acetobacteraceae</taxon>
        <taxon>Sorlinia</taxon>
    </lineage>
</organism>
<keyword evidence="2" id="KW-1185">Reference proteome</keyword>
<dbReference type="Gene3D" id="3.30.420.240">
    <property type="match status" value="1"/>
</dbReference>
<evidence type="ECO:0000313" key="2">
    <source>
        <dbReference type="Proteomes" id="UP001312908"/>
    </source>
</evidence>
<dbReference type="InterPro" id="IPR027417">
    <property type="entry name" value="P-loop_NTPase"/>
</dbReference>
<name>A0ABU7U1F4_9PROT</name>
<sequence length="525" mass="58455">MKMTEGRNPTLSTSLFLPYQSGMMAAVMKYPVVVVEKSRRTGMSWAASFIADLIAGLSPEAGGMDVFYMGYNLEMAREFIDYCADHAGQMQVVAGQVQESFFRDPDAPEKDVKVFRIDFAAGHKVLALPSMARALRGMQGLVIIDEAAFHDDLAGLMTAALALLMWGGKVLIISTHNGDSNPFNILVNDIRAGRKPYHLLRTTFDDALEQGLYRKICAKTGVTWSKVAQSAWRDEIVAFYGSGADEELFCIPSPSTGAYIPLPLIEARASADIPVIRWAQTAEFSLWPEAQRAQETASFISEKINTTLETLDRERPYVFGEDFGRSGDLTVIWVLGIAPDMRRETALVVELRNVPFDEQRRILFAILDGLPRWRAGKMDARGNGQYLAEVTVQRYGSRVEAVMLSEGWYREQMPPLKAAMEDAALTLPQDREIIDDIRLLQVVRGVARVPDQRKGGKTAQRHGDAAVALAMAYAASRADVIEYAYTSQPRAWGTELSGPPVVWPIERELAEERSGTAQHRWRLRL</sequence>
<gene>
    <name evidence="1" type="ORF">DOFOFD_01490</name>
</gene>
<comment type="caution">
    <text evidence="1">The sequence shown here is derived from an EMBL/GenBank/DDBJ whole genome shotgun (WGS) entry which is preliminary data.</text>
</comment>
<protein>
    <submittedName>
        <fullName evidence="1">Terminase-6C domain-containing protein</fullName>
    </submittedName>
</protein>
<accession>A0ABU7U1F4</accession>
<dbReference type="Proteomes" id="UP001312908">
    <property type="component" value="Unassembled WGS sequence"/>
</dbReference>
<reference evidence="1 2" key="1">
    <citation type="submission" date="2023-10" db="EMBL/GenBank/DDBJ databases">
        <title>Sorlinia euscelidii gen. nov., sp. nov., an acetic acid bacteria isolated from the gut of Euscelidius variegatus emitter.</title>
        <authorList>
            <person name="Michoud G."/>
            <person name="Marasco R."/>
            <person name="Seferji K."/>
            <person name="Gonella E."/>
            <person name="Garuglieri E."/>
            <person name="Alma A."/>
            <person name="Mapelli F."/>
            <person name="Borin S."/>
            <person name="Daffonchio D."/>
            <person name="Crotti E."/>
        </authorList>
    </citation>
    <scope>NUCLEOTIDE SEQUENCE [LARGE SCALE GENOMIC DNA]</scope>
    <source>
        <strain evidence="1 2">EV16P</strain>
    </source>
</reference>
<dbReference type="Gene3D" id="3.40.50.300">
    <property type="entry name" value="P-loop containing nucleotide triphosphate hydrolases"/>
    <property type="match status" value="1"/>
</dbReference>
<dbReference type="PIRSF" id="PIRSF007056">
    <property type="entry name" value="UCP007056"/>
    <property type="match status" value="1"/>
</dbReference>
<dbReference type="InterPro" id="IPR012036">
    <property type="entry name" value="Phage_Mu_Gp28"/>
</dbReference>
<proteinExistence type="predicted"/>
<dbReference type="EMBL" id="JAWJZY010000001">
    <property type="protein sequence ID" value="MEE8657687.1"/>
    <property type="molecule type" value="Genomic_DNA"/>
</dbReference>